<feature type="domain" description="Fibronectin type-III" evidence="2">
    <location>
        <begin position="1696"/>
        <end position="1796"/>
    </location>
</feature>
<dbReference type="PANTHER" id="PTHR13817:SF166">
    <property type="entry name" value="NEURONAL IGCAM-RELATED"/>
    <property type="match status" value="1"/>
</dbReference>
<proteinExistence type="predicted"/>
<dbReference type="OrthoDB" id="9765957at2"/>
<dbReference type="PROSITE" id="PS50853">
    <property type="entry name" value="FN3"/>
    <property type="match status" value="2"/>
</dbReference>
<evidence type="ECO:0000259" key="2">
    <source>
        <dbReference type="PROSITE" id="PS50853"/>
    </source>
</evidence>
<dbReference type="EMBL" id="FQUQ01000006">
    <property type="protein sequence ID" value="SHG65101.1"/>
    <property type="molecule type" value="Genomic_DNA"/>
</dbReference>
<protein>
    <recommendedName>
        <fullName evidence="2">Fibronectin type-III domain-containing protein</fullName>
    </recommendedName>
</protein>
<evidence type="ECO:0000313" key="4">
    <source>
        <dbReference type="Proteomes" id="UP000184287"/>
    </source>
</evidence>
<organism evidence="3 4">
    <name type="scientific">Pedobacter caeni</name>
    <dbReference type="NCBI Taxonomy" id="288992"/>
    <lineage>
        <taxon>Bacteria</taxon>
        <taxon>Pseudomonadati</taxon>
        <taxon>Bacteroidota</taxon>
        <taxon>Sphingobacteriia</taxon>
        <taxon>Sphingobacteriales</taxon>
        <taxon>Sphingobacteriaceae</taxon>
        <taxon>Pedobacter</taxon>
    </lineage>
</organism>
<dbReference type="InterPro" id="IPR050964">
    <property type="entry name" value="Striated_Muscle_Regulatory"/>
</dbReference>
<dbReference type="STRING" id="288992.SAMN04488522_106366"/>
<evidence type="ECO:0000313" key="3">
    <source>
        <dbReference type="EMBL" id="SHG65101.1"/>
    </source>
</evidence>
<dbReference type="RefSeq" id="WP_073236633.1">
    <property type="nucleotide sequence ID" value="NZ_FQUQ01000006.1"/>
</dbReference>
<gene>
    <name evidence="3" type="ORF">SAMN04488522_106366</name>
</gene>
<evidence type="ECO:0000256" key="1">
    <source>
        <dbReference type="ARBA" id="ARBA00022737"/>
    </source>
</evidence>
<dbReference type="SUPFAM" id="SSF49265">
    <property type="entry name" value="Fibronectin type III"/>
    <property type="match status" value="8"/>
</dbReference>
<dbReference type="PANTHER" id="PTHR13817">
    <property type="entry name" value="TITIN"/>
    <property type="match status" value="1"/>
</dbReference>
<keyword evidence="1" id="KW-0677">Repeat</keyword>
<name>A0A1M5LJ82_9SPHI</name>
<feature type="domain" description="Fibronectin type-III" evidence="2">
    <location>
        <begin position="2098"/>
        <end position="2200"/>
    </location>
</feature>
<dbReference type="Proteomes" id="UP000184287">
    <property type="component" value="Unassembled WGS sequence"/>
</dbReference>
<reference evidence="4" key="1">
    <citation type="submission" date="2016-11" db="EMBL/GenBank/DDBJ databases">
        <authorList>
            <person name="Varghese N."/>
            <person name="Submissions S."/>
        </authorList>
    </citation>
    <scope>NUCLEOTIDE SEQUENCE [LARGE SCALE GENOMIC DNA]</scope>
    <source>
        <strain evidence="4">DSM 16990</strain>
    </source>
</reference>
<dbReference type="InterPro" id="IPR036116">
    <property type="entry name" value="FN3_sf"/>
</dbReference>
<dbReference type="SMART" id="SM00060">
    <property type="entry name" value="FN3"/>
    <property type="match status" value="18"/>
</dbReference>
<dbReference type="InterPro" id="IPR003961">
    <property type="entry name" value="FN3_dom"/>
</dbReference>
<accession>A0A1M5LJ82</accession>
<keyword evidence="4" id="KW-1185">Reference proteome</keyword>
<sequence>MKSLLYSAFLCLLFIGNSVSGQRYFSVLNGVPQLAVLDHTTISNPKTGMLIYSTVAGKPLIYTGISWENLCTNTSGTVSAEDYFMVKEGISYLPVLGSHPEQSKQAGTLYYSSTNKSTMIYDGSGWVKIKDLQKSNFSENKGFTAGKDAKAFKLPVLNSDPSGANKGAFYISSLSGLIRYYDGAVWQDLRCGAEVLTLAVTDIKGSTAIGNGNVISNGGSGITMVGLCWSTNANPDISLSTKTGTAPTGDGLGAFTGILKDLMPNTIYHVRAYATNTEGTVYGEDLIFKTVFDLPTIITLPISDITSITALSGGDITDDGGSPVSARGIRWSVKGDPLLDKDAVITNDGDGVGLFPSSVVGLLGNTTYYVRAYAVNSQGTAYGNLLQFTTLPAVPPVLSSATVSVTDVTNNSAKGRVNILNNGGAIVTARGFAWSTDRSNWIHGTSATVNPTDVGVFIGNLTDLFPGTTYYAKGYATNSAGTSYTSETSFTTNSLARMTTAKVTNVTGISAIGGGQIIHNGGSLISVRGICWSTAENPTMDLPTKTEQVISGDGIGHFGLVLKDLVPGTTYYVRAYAVNDVGISYGNQEVFSTAGYPQVRTLSAGSFFNNTAKAGGQVLRDGGATVTSRGICWGTEANPSIGNGAVSSNGSGMGIYTTTLSGLLPDVVYHMRAYATNVVGTVYGEDVTFSLIPGLPSVSTQAITAITNMTATGGGIVSSNGIADITSRGIHWSITGDPADDPSAGMTNDGPGTGNFQSFMKNLLGNTTYYVRAYATNRFGTAYGDLIEFNTRAPQPPVLASSSLSIYNITDTKATGDVSMLNNGGAKILSKGIAYSIDRISYLNAESATINPADIGNFRTELTGLIPGTVYCAKGYATNSEGTAFTVETSFITPLNISLTTKPVTLVTSSTAESGGIILNTGSSGVTHRGICWSTSPNPTTSDFISSSGTSAENFTVRMTGLSGSTKYYVRAYAGNNSVTTYGNTESFITAPPGLATVSTLSVDQIGGVTASASGEISDEGGSPVNARGICWNTSPDPTITNGAKESGSGKGLFSAPLTGLTPLTKYYVRAYAVNEVGVVYGNELIFTTATTATLTTLPATAITANTASSGGNITSDGGTAVTASGICWSTAGLPTIEDPHTSSGPGIGNFIHSLKDLFGSTTYYIRAYAINSAGVVYGQVESFTTAPPVLAKLITTAPYSGAKGVTGISGGSIQHNGGAVITDRGLVWSTNSGFDPEAASTRKITEQGSGSFAMTMPDLLPGTTYYVRAFATNSVGISYANEERFNTFNLPLVSTSPIQPATITSTEAIAGGNISDNGGTEVTSNGLCWSTSTNPVLTDEHTSNATGMGSFANRIGELLGSTRYYVRAYATNAVGTAYGEVESFTTLPPVLATLITTDAEATSTTTAKSGGTILTHGGAVVTTRGVYWSTQPDFNPDTITLNKTAETGYFTGSFTAQLKGLTQHTTYYVRAYVVNSVGIAYGNTVSFITPQLPTLTTAFSKATGSTSGLSGGDISDEGGSNVYSRGVVWSLDRNFNPDTVTINRTTNGNRGGAFASILKNLKANSTYYVQAYARNVAGTSYGNLLNFITDPPVLATLTTRGISGLGGTTAWSGGDISDNGGDVVSTRGLVWSTQPGFRPDTLVGNKTIISGSGNGGFNSNMTGLLPGTTYYVRAYAINTVGVAYGNEQHFTTLIIPSLTTNPVAVSSSGITATGGGTLLSNGGTTITNQGLVWSTRPNPALGSPQQTANDSWTGNTFRSVLTRLEPVTLYYVRAYAQNSQGTAYGNEQTFTTPAILPSLTTTYITPSSKSSATTGGNISKDGGAAITARGVVWSLDRNFNPEAETLKRTSNGTGTGIFTSEVTNLNLSMAYYVRAYATNSVGTAYGNQVTVTLFPTAPILTTTEVTDLTGYAAKSGGIITSDGGADITLKGLCWSTRTNPTIKDSRTNLGVGLDPFTGSMTGLAPNTLYYVRAYAQNKIGVAYGVEHSFLTNAFPTLTVTATVTNILATTATSGGDITDDGRTAILSRGITWNTTGNPTIALGTKTIDNTTTGIGQFVANLKGLADKTTYYVRAYATNAVGTTYGSEVAFTTLEVMLPTIFTSPVKELTANSVLAGGDITDDGGMPVTNRGICWSLNPNPVIVAGSYLNHATAGTGNFQIPITGLLPGTRYYVRAYAINSKGTAFGAEQSFVTLAIPPAVTMVTLSNPTMTGTDGSASVTKNGGDEVTDRGFYWSKFSKTPVFPLAADSVISVGTTAPFTMSINNLTQGTRYYFWAYATNAAGTGFSPAPASLTTPTLPTVTTNKPTGILSNSAVSGGFVGSDGGLPVTARGLCWSTETNPTTAVPTKSVDGAGLSGFVTNIKGLANGTKYYIRAYATNSLGTSYGNLDSLTTLDLPTLTTTPATSILTSSAVTGGEITSDGGTTVYARGICWSTVKDPTILLTTKTSNGQGTGVFTSNMTGLVIATKYYFRAYATNSVGTAYGALDSLNTPAIPPTVGNVKISNMTDVAADGSAEVTSDGKAEITERGLVWSTKNPVPTINDQKVKDATAGLGIFTLSMKDLIEGPTYYVRAYATNSAGTGYSPEVMSFKICLPFNIIHKAGLNGAPVDKTITYKTVATNISGAARCWIAQNLGADQQAVSVSDASPAAAGWYFQFNRAQGYEFTDARNPATNAWTPWKTDISENSDWAAATDPCNLLLGGGWRIPTGTEWTAADGAPQNWNKDVDAYNSELKLHNAGYLSQGAGLLLDTRGKAGSYWARNQYTSSNYTFGMTFMMGPNTSSVINGATGNSYKALGMPLRCIRDTVVLTKAIVSNVNVPVSEMKVSSAEGLATVVSDGGTTVTARGLVWSTTNTTPTLADGVIAAGQGVGNFKSTLSSLSEGPTYYVRAYATNKGGTAYSTEVSSFKICNPFTVVHVAGLNGAPVSKTVTYGTVSSNISGAARCWITQNLGADGQAKNGTDKGNDVSGWYWQFNQVQGYQHDGTTRTPSNAWTPWISQISEYLGWLPAKDPCMLLLGSGWRLPTIAEWAAAEAPPQNWETPADTYNSALKIHAAGYISNSSVTAPLAGRGTQGYYWSSTMGPSPTIAKGLYNNMSVTVGDLDKASALAVRCIRDEITETLPSVSNVEVPVSGMTAATASGTAGVGIEGSAPVTERGLVWSDTETVPTIADHKVMDNGKGMGTFTGILNGLIEGPTYYVRAYAVSAVGTVYSPQVSSFKICNSFTMIHKAGLNGAPVDKTVTYKTVSTSISGAPRCWITQNLGAEQEAISVADASPAAAGWYFQFNRAQGYEFKEARVPAANAWTPWKVEIAENIDWTAANDPCNLLLGGGWRIPTATEWTTADAAPQFWAKDAEAYNSVLKLHNAGYLSQATGLLADTRGKAGTYWTSNQYPGSGYSFGTTFLMGATASSVVTGPTGNTYKALAMPLRCIRDAVVLTKPILNNASIPVPAMKETTAEVLATVVSDGGSTVTARGLVWSTSNLVPTLDDHVLTNGLDTGSFKITMTGLEEGPTYYVRAYATNKGGTAYSAEVSSFKICNPFTVVHKAGLNGAAVSKTVTYTTVSSNISGAARCWIAQNLGADRQATSATDASTEAAGWNWQFNQVQGYQHDGTTRTPSNAWTSWIMQINESIGWLPAKDPCMLLLGSGWRLPTAAEWTMADAPPQNWMTQADTYNSALKLHGSGYIGNTTAAAPLIGRGVSGYYWSSTMGPHPTQGKGLFNNGSVTVGDLDKSFAQAIRCIRDEIIETLPSVSNVEVPVSGMTATTASGTVTVAPEGTAPVTERGLVWSSTEKIPTIADNKVMDKGKGMGEFTGVLNGLTEGPTYYVRAYAISAVGTVYSPQVSSFKICNPFTMIHKAGLNGAPVDKTITYKTVSSSISGAPRCWITQNLGAEQEATSVSDNSAAAAGWYFQFNRAQGYEFKEARVPAANAWTPWKVEITENIDWTAANDPCNLLLGGGWRIPTATEWTTTDAAPQFWAKDADAYNSVLKLHNAGYLSQATGLLADTRGKTGTYWTSNQFAGSGYSFGTTFLMGAAASSVVTGPTGNTYKALAMPLRCIRDAVVLTKPILNNASIPVPAMKETTAEVLATVASGGGSTVTARGLVWSTGNSVPTLDDHVLSNGLDTGSFKITMTGLEEGPTYYVRAYATNSSGTAYSPEVSSFKICNPFTVIHKAGLNGAPVSKTVTYTTVSSNISGAARCWIAQNLGADRQATSATDASTEAAGWNWQFNQVQGYQHDGTTRTPSNAWTSWIMQINESIGWLPAKDPCMLLLGSGWRLPTAAEWTMADAPPQNWMTQTDTYNSALKLHGSGYIGNTTAAAPLIGRGVSGYYWSSTMGPHPTQGKGLFNNGSVTVGDLDKAFAQAVRCIRDEIIETLPSVSNVEVPVSGMTATSAAGTATVAPAGTAPVTERGLVWSSTETIPTIAHNKVMDSGKGVGEFTGTLAGLTEGPTYYVRAYAISAVGTVYSQQVSSFKICNPFTIVHKAGVNGAPVDKTVTYKTVSSSISGAPRCWITQNLGAEQQAISASDNSVAAAGWYFQFNRAQGYEFAASRIPSTPAWKVDIPENQDWIVANDPCNLLLGSGWRIPTATEWTTADAAPQFWAKDADAYNSVLKLHNAGYLAQTNGLLADTRGKAGSYWTSNQFPGSGYSFGTTFLMGPAASSVITGATGNTYKALGMPLRCLKN</sequence>